<evidence type="ECO:0000313" key="1">
    <source>
        <dbReference type="EMBL" id="QFS44815.1"/>
    </source>
</evidence>
<sequence length="40" mass="4539">MAATRFLTSFTVNLTDSNDKHHKNKMIARHIVAIIFLGLL</sequence>
<dbReference type="KEGG" id="nsh:GXM_02290"/>
<keyword evidence="2" id="KW-1185">Reference proteome</keyword>
<name>A0A5P8VWM1_9NOSO</name>
<dbReference type="AlphaFoldDB" id="A0A5P8VWM1"/>
<accession>A0A5P8VWM1</accession>
<gene>
    <name evidence="1" type="ORF">GXM_02290</name>
</gene>
<protein>
    <submittedName>
        <fullName evidence="1">Uncharacterized protein</fullName>
    </submittedName>
</protein>
<evidence type="ECO:0000313" key="2">
    <source>
        <dbReference type="Proteomes" id="UP000326678"/>
    </source>
</evidence>
<dbReference type="Proteomes" id="UP000326678">
    <property type="component" value="Chromosome Gxm1"/>
</dbReference>
<proteinExistence type="predicted"/>
<organism evidence="1 2">
    <name type="scientific">Nostoc sphaeroides CCNUC1</name>
    <dbReference type="NCBI Taxonomy" id="2653204"/>
    <lineage>
        <taxon>Bacteria</taxon>
        <taxon>Bacillati</taxon>
        <taxon>Cyanobacteriota</taxon>
        <taxon>Cyanophyceae</taxon>
        <taxon>Nostocales</taxon>
        <taxon>Nostocaceae</taxon>
        <taxon>Nostoc</taxon>
    </lineage>
</organism>
<dbReference type="EMBL" id="CP045226">
    <property type="protein sequence ID" value="QFS44815.1"/>
    <property type="molecule type" value="Genomic_DNA"/>
</dbReference>
<reference evidence="1 2" key="1">
    <citation type="submission" date="2019-10" db="EMBL/GenBank/DDBJ databases">
        <title>Genomic and transcriptomic insights into the perfect genentic adaptation of a filamentous nitrogen-fixing cyanobacterium to rice fields.</title>
        <authorList>
            <person name="Chen Z."/>
        </authorList>
    </citation>
    <scope>NUCLEOTIDE SEQUENCE [LARGE SCALE GENOMIC DNA]</scope>
    <source>
        <strain evidence="1">CCNUC1</strain>
    </source>
</reference>